<dbReference type="SUPFAM" id="SSF53850">
    <property type="entry name" value="Periplasmic binding protein-like II"/>
    <property type="match status" value="1"/>
</dbReference>
<sequence>MQYLHTVFQEGTLSQAATKLGISQSTISKSLQALEKELSVALFVRIHGQMFPTRQGYILLDTAQKICGLQEQMTERIQLLRSSFPHYLSVGIPRYWDFNQLSLILAEFYRLAPSCTVIPEEYTASSLLGLLKAGALHMALVPGVKDVENGLRAFPLRSLSLLLAMPAQPGYKKTAGTFPTVKMHSCLHLPFIMPDEPSVLCSPINSFFKEQQFAPEILFKSSSPKCRLAAVRAGLGCTLIPDILCQEAEGLSLYALSPPVSVPLALVISDQTPIPGELKLLTDIFLKLELERYHYES</sequence>
<reference evidence="6" key="1">
    <citation type="journal article" date="2021" name="PeerJ">
        <title>Extensive microbial diversity within the chicken gut microbiome revealed by metagenomics and culture.</title>
        <authorList>
            <person name="Gilroy R."/>
            <person name="Ravi A."/>
            <person name="Getino M."/>
            <person name="Pursley I."/>
            <person name="Horton D.L."/>
            <person name="Alikhan N.F."/>
            <person name="Baker D."/>
            <person name="Gharbi K."/>
            <person name="Hall N."/>
            <person name="Watson M."/>
            <person name="Adriaenssens E.M."/>
            <person name="Foster-Nyarko E."/>
            <person name="Jarju S."/>
            <person name="Secka A."/>
            <person name="Antonio M."/>
            <person name="Oren A."/>
            <person name="Chaudhuri R.R."/>
            <person name="La Ragione R."/>
            <person name="Hildebrand F."/>
            <person name="Pallen M.J."/>
        </authorList>
    </citation>
    <scope>NUCLEOTIDE SEQUENCE</scope>
    <source>
        <strain evidence="6">ChiGjej4B4-12881</strain>
    </source>
</reference>
<dbReference type="Gene3D" id="3.40.190.290">
    <property type="match status" value="1"/>
</dbReference>
<keyword evidence="2" id="KW-0805">Transcription regulation</keyword>
<dbReference type="InterPro" id="IPR005119">
    <property type="entry name" value="LysR_subst-bd"/>
</dbReference>
<dbReference type="InterPro" id="IPR036390">
    <property type="entry name" value="WH_DNA-bd_sf"/>
</dbReference>
<gene>
    <name evidence="6" type="ORF">IAA28_07690</name>
</gene>
<name>A0A9D1W4N9_9FIRM</name>
<dbReference type="Pfam" id="PF03466">
    <property type="entry name" value="LysR_substrate"/>
    <property type="match status" value="1"/>
</dbReference>
<accession>A0A9D1W4N9</accession>
<dbReference type="CDD" id="cd05466">
    <property type="entry name" value="PBP2_LTTR_substrate"/>
    <property type="match status" value="1"/>
</dbReference>
<proteinExistence type="inferred from homology"/>
<evidence type="ECO:0000256" key="3">
    <source>
        <dbReference type="ARBA" id="ARBA00023125"/>
    </source>
</evidence>
<evidence type="ECO:0000313" key="6">
    <source>
        <dbReference type="EMBL" id="HIX52671.1"/>
    </source>
</evidence>
<dbReference type="PANTHER" id="PTHR30419">
    <property type="entry name" value="HTH-TYPE TRANSCRIPTIONAL REGULATOR YBHD"/>
    <property type="match status" value="1"/>
</dbReference>
<evidence type="ECO:0000259" key="5">
    <source>
        <dbReference type="PROSITE" id="PS50931"/>
    </source>
</evidence>
<dbReference type="EMBL" id="DXEU01000139">
    <property type="protein sequence ID" value="HIX52671.1"/>
    <property type="molecule type" value="Genomic_DNA"/>
</dbReference>
<reference evidence="6" key="2">
    <citation type="submission" date="2021-04" db="EMBL/GenBank/DDBJ databases">
        <authorList>
            <person name="Gilroy R."/>
        </authorList>
    </citation>
    <scope>NUCLEOTIDE SEQUENCE</scope>
    <source>
        <strain evidence="6">ChiGjej4B4-12881</strain>
    </source>
</reference>
<dbReference type="InterPro" id="IPR050950">
    <property type="entry name" value="HTH-type_LysR_regulators"/>
</dbReference>
<dbReference type="InterPro" id="IPR036388">
    <property type="entry name" value="WH-like_DNA-bd_sf"/>
</dbReference>
<organism evidence="6 7">
    <name type="scientific">Candidatus Lachnoclostridium stercoripullorum</name>
    <dbReference type="NCBI Taxonomy" id="2838635"/>
    <lineage>
        <taxon>Bacteria</taxon>
        <taxon>Bacillati</taxon>
        <taxon>Bacillota</taxon>
        <taxon>Clostridia</taxon>
        <taxon>Lachnospirales</taxon>
        <taxon>Lachnospiraceae</taxon>
    </lineage>
</organism>
<keyword evidence="3" id="KW-0238">DNA-binding</keyword>
<evidence type="ECO:0000256" key="1">
    <source>
        <dbReference type="ARBA" id="ARBA00009437"/>
    </source>
</evidence>
<dbReference type="GO" id="GO:0003700">
    <property type="term" value="F:DNA-binding transcription factor activity"/>
    <property type="evidence" value="ECO:0007669"/>
    <property type="project" value="InterPro"/>
</dbReference>
<dbReference type="AlphaFoldDB" id="A0A9D1W4N9"/>
<dbReference type="GO" id="GO:0003677">
    <property type="term" value="F:DNA binding"/>
    <property type="evidence" value="ECO:0007669"/>
    <property type="project" value="UniProtKB-KW"/>
</dbReference>
<evidence type="ECO:0000313" key="7">
    <source>
        <dbReference type="Proteomes" id="UP000886780"/>
    </source>
</evidence>
<evidence type="ECO:0000256" key="2">
    <source>
        <dbReference type="ARBA" id="ARBA00023015"/>
    </source>
</evidence>
<feature type="domain" description="HTH lysR-type" evidence="5">
    <location>
        <begin position="1"/>
        <end position="53"/>
    </location>
</feature>
<dbReference type="InterPro" id="IPR000847">
    <property type="entry name" value="LysR_HTH_N"/>
</dbReference>
<dbReference type="Gene3D" id="1.10.10.10">
    <property type="entry name" value="Winged helix-like DNA-binding domain superfamily/Winged helix DNA-binding domain"/>
    <property type="match status" value="1"/>
</dbReference>
<evidence type="ECO:0000256" key="4">
    <source>
        <dbReference type="ARBA" id="ARBA00023163"/>
    </source>
</evidence>
<comment type="caution">
    <text evidence="6">The sequence shown here is derived from an EMBL/GenBank/DDBJ whole genome shotgun (WGS) entry which is preliminary data.</text>
</comment>
<dbReference type="GO" id="GO:0005829">
    <property type="term" value="C:cytosol"/>
    <property type="evidence" value="ECO:0007669"/>
    <property type="project" value="TreeGrafter"/>
</dbReference>
<keyword evidence="4" id="KW-0804">Transcription</keyword>
<dbReference type="PRINTS" id="PR00039">
    <property type="entry name" value="HTHLYSR"/>
</dbReference>
<protein>
    <submittedName>
        <fullName evidence="6">LysR family transcriptional regulator</fullName>
    </submittedName>
</protein>
<comment type="similarity">
    <text evidence="1">Belongs to the LysR transcriptional regulatory family.</text>
</comment>
<dbReference type="Pfam" id="PF00126">
    <property type="entry name" value="HTH_1"/>
    <property type="match status" value="1"/>
</dbReference>
<dbReference type="SUPFAM" id="SSF46785">
    <property type="entry name" value="Winged helix' DNA-binding domain"/>
    <property type="match status" value="1"/>
</dbReference>
<dbReference type="Proteomes" id="UP000886780">
    <property type="component" value="Unassembled WGS sequence"/>
</dbReference>
<dbReference type="PROSITE" id="PS50931">
    <property type="entry name" value="HTH_LYSR"/>
    <property type="match status" value="1"/>
</dbReference>